<dbReference type="OrthoDB" id="4160406at2759"/>
<evidence type="ECO:0000313" key="2">
    <source>
        <dbReference type="Proteomes" id="UP000053789"/>
    </source>
</evidence>
<dbReference type="AlphaFoldDB" id="A0A0D2HUD6"/>
<sequence length="259" mass="28451">MSRQDQNILADILTGIKELQLNMVALKQKTSRIQDTEVDTTARQASASILQMNDAFATEQSVTKISSTARQTIIKDLVQILDYMSVLIQKGSSLPGMRFSGWDSNDLECYFEDKLQPLSFSTFPTGIVPSNQTAVSTIFATLETSVGRLDLLLQLSQSHKVGHVTSENALESKFLAKVSLLPGANLSRRLRSYFGASNYIVSVELFSNRPGYPSKQSGGAIHECSAWQTAAPPKKWRDSLQIEKPQAQTAMNTAGPYLA</sequence>
<dbReference type="Proteomes" id="UP000053789">
    <property type="component" value="Unassembled WGS sequence"/>
</dbReference>
<dbReference type="EMBL" id="KN846985">
    <property type="protein sequence ID" value="KIW94485.1"/>
    <property type="molecule type" value="Genomic_DNA"/>
</dbReference>
<gene>
    <name evidence="1" type="ORF">Z519_04461</name>
</gene>
<dbReference type="GeneID" id="27697389"/>
<dbReference type="VEuPathDB" id="FungiDB:Z519_04461"/>
<organism evidence="1 2">
    <name type="scientific">Cladophialophora bantiana (strain ATCC 10958 / CBS 173.52 / CDC B-1940 / NIH 8579)</name>
    <name type="common">Xylohypha bantiana</name>
    <dbReference type="NCBI Taxonomy" id="1442370"/>
    <lineage>
        <taxon>Eukaryota</taxon>
        <taxon>Fungi</taxon>
        <taxon>Dikarya</taxon>
        <taxon>Ascomycota</taxon>
        <taxon>Pezizomycotina</taxon>
        <taxon>Eurotiomycetes</taxon>
        <taxon>Chaetothyriomycetidae</taxon>
        <taxon>Chaetothyriales</taxon>
        <taxon>Herpotrichiellaceae</taxon>
        <taxon>Cladophialophora</taxon>
    </lineage>
</organism>
<evidence type="ECO:0000313" key="1">
    <source>
        <dbReference type="EMBL" id="KIW94485.1"/>
    </source>
</evidence>
<keyword evidence="2" id="KW-1185">Reference proteome</keyword>
<dbReference type="RefSeq" id="XP_016621154.1">
    <property type="nucleotide sequence ID" value="XM_016762207.1"/>
</dbReference>
<dbReference type="HOGENOM" id="CLU_1073638_0_0_1"/>
<protein>
    <submittedName>
        <fullName evidence="1">Uncharacterized protein</fullName>
    </submittedName>
</protein>
<accession>A0A0D2HUD6</accession>
<reference evidence="1" key="1">
    <citation type="submission" date="2015-01" db="EMBL/GenBank/DDBJ databases">
        <title>The Genome Sequence of Cladophialophora bantiana CBS 173.52.</title>
        <authorList>
            <consortium name="The Broad Institute Genomics Platform"/>
            <person name="Cuomo C."/>
            <person name="de Hoog S."/>
            <person name="Gorbushina A."/>
            <person name="Stielow B."/>
            <person name="Teixiera M."/>
            <person name="Abouelleil A."/>
            <person name="Chapman S.B."/>
            <person name="Priest M."/>
            <person name="Young S.K."/>
            <person name="Wortman J."/>
            <person name="Nusbaum C."/>
            <person name="Birren B."/>
        </authorList>
    </citation>
    <scope>NUCLEOTIDE SEQUENCE [LARGE SCALE GENOMIC DNA]</scope>
    <source>
        <strain evidence="1">CBS 173.52</strain>
    </source>
</reference>
<proteinExistence type="predicted"/>
<name>A0A0D2HUD6_CLAB1</name>